<dbReference type="EMBL" id="CAJPWZ010002240">
    <property type="protein sequence ID" value="CAG2234412.1"/>
    <property type="molecule type" value="Genomic_DNA"/>
</dbReference>
<dbReference type="AlphaFoldDB" id="A0A8S3TL54"/>
<name>A0A8S3TL54_MYTED</name>
<sequence>MQVISVWFLISLFSKTAPENCRTAECTDRSITIGWDISMSEIHIIEYELYHRRYTSDEWTISQIPSQNPSTLEGRRRTYILGICYLKLATNSKCVRLIFSTTNVVIRSLHHKKTLQIDKAFKKSVDEAKIIANYKTILTKLNNIEKISDYLYNDEVFNHDDYNRMGYILKKRFTERK</sequence>
<evidence type="ECO:0000256" key="1">
    <source>
        <dbReference type="SAM" id="SignalP"/>
    </source>
</evidence>
<keyword evidence="3" id="KW-1185">Reference proteome</keyword>
<organism evidence="2 3">
    <name type="scientific">Mytilus edulis</name>
    <name type="common">Blue mussel</name>
    <dbReference type="NCBI Taxonomy" id="6550"/>
    <lineage>
        <taxon>Eukaryota</taxon>
        <taxon>Metazoa</taxon>
        <taxon>Spiralia</taxon>
        <taxon>Lophotrochozoa</taxon>
        <taxon>Mollusca</taxon>
        <taxon>Bivalvia</taxon>
        <taxon>Autobranchia</taxon>
        <taxon>Pteriomorphia</taxon>
        <taxon>Mytilida</taxon>
        <taxon>Mytiloidea</taxon>
        <taxon>Mytilidae</taxon>
        <taxon>Mytilinae</taxon>
        <taxon>Mytilus</taxon>
    </lineage>
</organism>
<dbReference type="SUPFAM" id="SSF49265">
    <property type="entry name" value="Fibronectin type III"/>
    <property type="match status" value="1"/>
</dbReference>
<evidence type="ECO:0000313" key="2">
    <source>
        <dbReference type="EMBL" id="CAG2234412.1"/>
    </source>
</evidence>
<dbReference type="Proteomes" id="UP000683360">
    <property type="component" value="Unassembled WGS sequence"/>
</dbReference>
<protein>
    <recommendedName>
        <fullName evidence="4">Fibronectin type-III domain-containing protein</fullName>
    </recommendedName>
</protein>
<keyword evidence="1" id="KW-0732">Signal</keyword>
<dbReference type="InterPro" id="IPR036116">
    <property type="entry name" value="FN3_sf"/>
</dbReference>
<feature type="signal peptide" evidence="1">
    <location>
        <begin position="1"/>
        <end position="18"/>
    </location>
</feature>
<gene>
    <name evidence="2" type="ORF">MEDL_47043</name>
</gene>
<evidence type="ECO:0000313" key="3">
    <source>
        <dbReference type="Proteomes" id="UP000683360"/>
    </source>
</evidence>
<accession>A0A8S3TL54</accession>
<evidence type="ECO:0008006" key="4">
    <source>
        <dbReference type="Google" id="ProtNLM"/>
    </source>
</evidence>
<proteinExistence type="predicted"/>
<feature type="chain" id="PRO_5035900230" description="Fibronectin type-III domain-containing protein" evidence="1">
    <location>
        <begin position="19"/>
        <end position="177"/>
    </location>
</feature>
<comment type="caution">
    <text evidence="2">The sequence shown here is derived from an EMBL/GenBank/DDBJ whole genome shotgun (WGS) entry which is preliminary data.</text>
</comment>
<reference evidence="2" key="1">
    <citation type="submission" date="2021-03" db="EMBL/GenBank/DDBJ databases">
        <authorList>
            <person name="Bekaert M."/>
        </authorList>
    </citation>
    <scope>NUCLEOTIDE SEQUENCE</scope>
</reference>